<dbReference type="EMBL" id="JACHMM010000001">
    <property type="protein sequence ID" value="MBB5791032.1"/>
    <property type="molecule type" value="Genomic_DNA"/>
</dbReference>
<reference evidence="1 2" key="1">
    <citation type="submission" date="2020-08" db="EMBL/GenBank/DDBJ databases">
        <title>Sequencing the genomes of 1000 actinobacteria strains.</title>
        <authorList>
            <person name="Klenk H.-P."/>
        </authorList>
    </citation>
    <scope>NUCLEOTIDE SEQUENCE [LARGE SCALE GENOMIC DNA]</scope>
    <source>
        <strain evidence="1 2">DSM 102122</strain>
    </source>
</reference>
<dbReference type="AlphaFoldDB" id="A0A7W9GW31"/>
<protein>
    <submittedName>
        <fullName evidence="1">Uncharacterized protein</fullName>
    </submittedName>
</protein>
<organism evidence="1 2">
    <name type="scientific">Jiangella mangrovi</name>
    <dbReference type="NCBI Taxonomy" id="1524084"/>
    <lineage>
        <taxon>Bacteria</taxon>
        <taxon>Bacillati</taxon>
        <taxon>Actinomycetota</taxon>
        <taxon>Actinomycetes</taxon>
        <taxon>Jiangellales</taxon>
        <taxon>Jiangellaceae</taxon>
        <taxon>Jiangella</taxon>
    </lineage>
</organism>
<accession>A0A7W9GW31</accession>
<gene>
    <name evidence="1" type="ORF">HD601_005607</name>
</gene>
<comment type="caution">
    <text evidence="1">The sequence shown here is derived from an EMBL/GenBank/DDBJ whole genome shotgun (WGS) entry which is preliminary data.</text>
</comment>
<dbReference type="Proteomes" id="UP000542813">
    <property type="component" value="Unassembled WGS sequence"/>
</dbReference>
<name>A0A7W9GW31_9ACTN</name>
<sequence>MTEADRLVRHRAQAVQTLPSGEVFLAQRIGHDTARTRYAVQRPASARMSLAPTPIRCAAPIRADTGAATPSRVSHRTKAVSCEAPGQGHHLYSATLLDPASLATRSNVTCRGEHVHADLRGLLASPGLRCE</sequence>
<proteinExistence type="predicted"/>
<evidence type="ECO:0000313" key="2">
    <source>
        <dbReference type="Proteomes" id="UP000542813"/>
    </source>
</evidence>
<keyword evidence="2" id="KW-1185">Reference proteome</keyword>
<evidence type="ECO:0000313" key="1">
    <source>
        <dbReference type="EMBL" id="MBB5791032.1"/>
    </source>
</evidence>